<organism evidence="1 2">
    <name type="scientific">Dyella monticola</name>
    <dbReference type="NCBI Taxonomy" id="1927958"/>
    <lineage>
        <taxon>Bacteria</taxon>
        <taxon>Pseudomonadati</taxon>
        <taxon>Pseudomonadota</taxon>
        <taxon>Gammaproteobacteria</taxon>
        <taxon>Lysobacterales</taxon>
        <taxon>Rhodanobacteraceae</taxon>
        <taxon>Dyella</taxon>
    </lineage>
</organism>
<gene>
    <name evidence="1" type="ORF">DWU98_03515</name>
</gene>
<sequence length="77" mass="7886">MGQGRFYKSCLALSVPGHDDVTGRAVVLRIEPPAASRPMRASIVPSLRSADAFGPALRSGPARSACMGSAFTAAVAV</sequence>
<reference evidence="1 2" key="1">
    <citation type="submission" date="2018-07" db="EMBL/GenBank/DDBJ databases">
        <title>Dyella monticola sp. nov. and Dyella psychrodurans sp. nov. isolated from monsoon evergreen broad-leaved forest soil of Dinghu Mountain, China.</title>
        <authorList>
            <person name="Gao Z."/>
            <person name="Qiu L."/>
        </authorList>
    </citation>
    <scope>NUCLEOTIDE SEQUENCE [LARGE SCALE GENOMIC DNA]</scope>
    <source>
        <strain evidence="1 2">4G-K06</strain>
    </source>
</reference>
<evidence type="ECO:0000313" key="1">
    <source>
        <dbReference type="EMBL" id="RDS85018.1"/>
    </source>
</evidence>
<protein>
    <submittedName>
        <fullName evidence="1">Uncharacterized protein</fullName>
    </submittedName>
</protein>
<proteinExistence type="predicted"/>
<evidence type="ECO:0000313" key="2">
    <source>
        <dbReference type="Proteomes" id="UP000254258"/>
    </source>
</evidence>
<accession>A0A370X9G9</accession>
<dbReference type="Proteomes" id="UP000254258">
    <property type="component" value="Unassembled WGS sequence"/>
</dbReference>
<dbReference type="EMBL" id="QRBE01000001">
    <property type="protein sequence ID" value="RDS85018.1"/>
    <property type="molecule type" value="Genomic_DNA"/>
</dbReference>
<dbReference type="AlphaFoldDB" id="A0A370X9G9"/>
<name>A0A370X9G9_9GAMM</name>
<comment type="caution">
    <text evidence="1">The sequence shown here is derived from an EMBL/GenBank/DDBJ whole genome shotgun (WGS) entry which is preliminary data.</text>
</comment>
<keyword evidence="2" id="KW-1185">Reference proteome</keyword>